<feature type="transmembrane region" description="Helical" evidence="1">
    <location>
        <begin position="15"/>
        <end position="39"/>
    </location>
</feature>
<dbReference type="EMBL" id="JAWJYY010000001">
    <property type="protein sequence ID" value="MDV4316758.1"/>
    <property type="molecule type" value="Genomic_DNA"/>
</dbReference>
<dbReference type="RefSeq" id="WP_127800628.1">
    <property type="nucleotide sequence ID" value="NZ_CP044018.1"/>
</dbReference>
<reference evidence="2" key="1">
    <citation type="submission" date="2023-10" db="EMBL/GenBank/DDBJ databases">
        <authorList>
            <person name="Sykes E.M.E."/>
            <person name="Khan I.U.H."/>
            <person name="Kumar A."/>
        </authorList>
    </citation>
    <scope>NUCLEOTIDE SEQUENCE</scope>
    <source>
        <strain evidence="2">IK5</strain>
    </source>
</reference>
<sequence>MLEILLSMSKDRPGLFIILVGILFIVVAWVVIISLYIYINIYLKEICKIVYKDEKRFARLMEPFDFFYLSVLPSAYWKEILNIKFNTSFKAFYGNNIYQKIGDYQLKEFLKNYPMFFYLHYLFMLSGILSLLFLFLGYSVDQYFKKN</sequence>
<protein>
    <submittedName>
        <fullName evidence="2">Uncharacterized protein</fullName>
    </submittedName>
</protein>
<gene>
    <name evidence="2" type="ORF">MSG88_13575</name>
</gene>
<name>A0AAW8Z9L5_9GAMM</name>
<comment type="caution">
    <text evidence="2">The sequence shown here is derived from an EMBL/GenBank/DDBJ whole genome shotgun (WGS) entry which is preliminary data.</text>
</comment>
<keyword evidence="1" id="KW-0472">Membrane</keyword>
<organism evidence="2 3">
    <name type="scientific">Acinetobacter indicus</name>
    <dbReference type="NCBI Taxonomy" id="756892"/>
    <lineage>
        <taxon>Bacteria</taxon>
        <taxon>Pseudomonadati</taxon>
        <taxon>Pseudomonadota</taxon>
        <taxon>Gammaproteobacteria</taxon>
        <taxon>Moraxellales</taxon>
        <taxon>Moraxellaceae</taxon>
        <taxon>Acinetobacter</taxon>
    </lineage>
</organism>
<accession>A0AAW8Z9L5</accession>
<proteinExistence type="predicted"/>
<dbReference type="AlphaFoldDB" id="A0AAW8Z9L5"/>
<evidence type="ECO:0000256" key="1">
    <source>
        <dbReference type="SAM" id="Phobius"/>
    </source>
</evidence>
<evidence type="ECO:0000313" key="2">
    <source>
        <dbReference type="EMBL" id="MDV4316758.1"/>
    </source>
</evidence>
<feature type="transmembrane region" description="Helical" evidence="1">
    <location>
        <begin position="115"/>
        <end position="138"/>
    </location>
</feature>
<evidence type="ECO:0000313" key="3">
    <source>
        <dbReference type="Proteomes" id="UP001284654"/>
    </source>
</evidence>
<dbReference type="Proteomes" id="UP001284654">
    <property type="component" value="Unassembled WGS sequence"/>
</dbReference>
<keyword evidence="1" id="KW-1133">Transmembrane helix</keyword>
<keyword evidence="1" id="KW-0812">Transmembrane</keyword>